<feature type="region of interest" description="Disordered" evidence="1">
    <location>
        <begin position="1"/>
        <end position="102"/>
    </location>
</feature>
<feature type="region of interest" description="Disordered" evidence="1">
    <location>
        <begin position="115"/>
        <end position="150"/>
    </location>
</feature>
<feature type="compositionally biased region" description="Gly residues" evidence="1">
    <location>
        <begin position="59"/>
        <end position="70"/>
    </location>
</feature>
<dbReference type="EMBL" id="JAAKFY010000004">
    <property type="protein sequence ID" value="KAF3858692.1"/>
    <property type="molecule type" value="Genomic_DNA"/>
</dbReference>
<feature type="compositionally biased region" description="Basic and acidic residues" evidence="1">
    <location>
        <begin position="12"/>
        <end position="22"/>
    </location>
</feature>
<feature type="non-terminal residue" evidence="2">
    <location>
        <position position="1"/>
    </location>
</feature>
<organism evidence="2 3">
    <name type="scientific">Dissostichus mawsoni</name>
    <name type="common">Antarctic cod</name>
    <dbReference type="NCBI Taxonomy" id="36200"/>
    <lineage>
        <taxon>Eukaryota</taxon>
        <taxon>Metazoa</taxon>
        <taxon>Chordata</taxon>
        <taxon>Craniata</taxon>
        <taxon>Vertebrata</taxon>
        <taxon>Euteleostomi</taxon>
        <taxon>Actinopterygii</taxon>
        <taxon>Neopterygii</taxon>
        <taxon>Teleostei</taxon>
        <taxon>Neoteleostei</taxon>
        <taxon>Acanthomorphata</taxon>
        <taxon>Eupercaria</taxon>
        <taxon>Perciformes</taxon>
        <taxon>Notothenioidei</taxon>
        <taxon>Nototheniidae</taxon>
        <taxon>Dissostichus</taxon>
    </lineage>
</organism>
<dbReference type="AlphaFoldDB" id="A0A7J5ZA48"/>
<feature type="non-terminal residue" evidence="2">
    <location>
        <position position="257"/>
    </location>
</feature>
<feature type="compositionally biased region" description="Gly residues" evidence="1">
    <location>
        <begin position="81"/>
        <end position="101"/>
    </location>
</feature>
<protein>
    <submittedName>
        <fullName evidence="2">Uncharacterized protein</fullName>
    </submittedName>
</protein>
<proteinExistence type="predicted"/>
<evidence type="ECO:0000256" key="1">
    <source>
        <dbReference type="SAM" id="MobiDB-lite"/>
    </source>
</evidence>
<accession>A0A7J5ZA48</accession>
<feature type="compositionally biased region" description="Gly residues" evidence="1">
    <location>
        <begin position="23"/>
        <end position="51"/>
    </location>
</feature>
<sequence length="257" mass="24956">TSSSIASSSKHIVGEVEGEKSGGRGGAGSSGGGGLSMMEGGDSGGVKGGGDPGERRGGEGGGSFGGGPGERQGVEGVDEGVSGGGESGGGEGAGSSGGGGLSLVNVTHLGDIASSLGRVPSVGPNTSSRSGAGGPRYEAGQHVQVDGGRTATCPAIGGDSECDLDSPHASPGTTDRPSYLAYLVSEGGPKKAGTFCESLSLDGERARPPTEAFSSSIDEGTHLALSATSGLILILNFFLFSSSSSESLEEKKCFPLE</sequence>
<gene>
    <name evidence="2" type="ORF">F7725_011893</name>
</gene>
<evidence type="ECO:0000313" key="3">
    <source>
        <dbReference type="Proteomes" id="UP000518266"/>
    </source>
</evidence>
<dbReference type="Proteomes" id="UP000518266">
    <property type="component" value="Unassembled WGS sequence"/>
</dbReference>
<evidence type="ECO:0000313" key="2">
    <source>
        <dbReference type="EMBL" id="KAF3858692.1"/>
    </source>
</evidence>
<keyword evidence="3" id="KW-1185">Reference proteome</keyword>
<dbReference type="OrthoDB" id="10672099at2759"/>
<comment type="caution">
    <text evidence="2">The sequence shown here is derived from an EMBL/GenBank/DDBJ whole genome shotgun (WGS) entry which is preliminary data.</text>
</comment>
<reference evidence="2 3" key="1">
    <citation type="submission" date="2020-03" db="EMBL/GenBank/DDBJ databases">
        <title>Dissostichus mawsoni Genome sequencing and assembly.</title>
        <authorList>
            <person name="Park H."/>
        </authorList>
    </citation>
    <scope>NUCLEOTIDE SEQUENCE [LARGE SCALE GENOMIC DNA]</scope>
    <source>
        <strain evidence="2">DM0001</strain>
        <tissue evidence="2">Muscle</tissue>
    </source>
</reference>
<name>A0A7J5ZA48_DISMA</name>